<gene>
    <name evidence="2" type="ORF">V22_20230</name>
</gene>
<evidence type="ECO:0000256" key="1">
    <source>
        <dbReference type="ARBA" id="ARBA00023172"/>
    </source>
</evidence>
<reference evidence="2 3" key="1">
    <citation type="submission" date="2019-02" db="EMBL/GenBank/DDBJ databases">
        <title>Deep-cultivation of Planctomycetes and their phenomic and genomic characterization uncovers novel biology.</title>
        <authorList>
            <person name="Wiegand S."/>
            <person name="Jogler M."/>
            <person name="Boedeker C."/>
            <person name="Pinto D."/>
            <person name="Vollmers J."/>
            <person name="Rivas-Marin E."/>
            <person name="Kohn T."/>
            <person name="Peeters S.H."/>
            <person name="Heuer A."/>
            <person name="Rast P."/>
            <person name="Oberbeckmann S."/>
            <person name="Bunk B."/>
            <person name="Jeske O."/>
            <person name="Meyerdierks A."/>
            <person name="Storesund J.E."/>
            <person name="Kallscheuer N."/>
            <person name="Luecker S."/>
            <person name="Lage O.M."/>
            <person name="Pohl T."/>
            <person name="Merkel B.J."/>
            <person name="Hornburger P."/>
            <person name="Mueller R.-W."/>
            <person name="Bruemmer F."/>
            <person name="Labrenz M."/>
            <person name="Spormann A.M."/>
            <person name="Op den Camp H."/>
            <person name="Overmann J."/>
            <person name="Amann R."/>
            <person name="Jetten M.S.M."/>
            <person name="Mascher T."/>
            <person name="Medema M.H."/>
            <person name="Devos D.P."/>
            <person name="Kaster A.-K."/>
            <person name="Ovreas L."/>
            <person name="Rohde M."/>
            <person name="Galperin M.Y."/>
            <person name="Jogler C."/>
        </authorList>
    </citation>
    <scope>NUCLEOTIDE SEQUENCE [LARGE SCALE GENOMIC DNA]</scope>
    <source>
        <strain evidence="2 3">V22</strain>
    </source>
</reference>
<evidence type="ECO:0000313" key="2">
    <source>
        <dbReference type="EMBL" id="QDT64782.1"/>
    </source>
</evidence>
<evidence type="ECO:0008006" key="4">
    <source>
        <dbReference type="Google" id="ProtNLM"/>
    </source>
</evidence>
<protein>
    <recommendedName>
        <fullName evidence="4">Phage integrase family protein</fullName>
    </recommendedName>
</protein>
<keyword evidence="1" id="KW-0233">DNA recombination</keyword>
<dbReference type="InterPro" id="IPR011010">
    <property type="entry name" value="DNA_brk_join_enz"/>
</dbReference>
<dbReference type="SUPFAM" id="SSF56349">
    <property type="entry name" value="DNA breaking-rejoining enzymes"/>
    <property type="match status" value="1"/>
</dbReference>
<dbReference type="KEGG" id="chya:V22_20230"/>
<dbReference type="Proteomes" id="UP000319976">
    <property type="component" value="Chromosome"/>
</dbReference>
<dbReference type="AlphaFoldDB" id="A0A517T8S1"/>
<keyword evidence="3" id="KW-1185">Reference proteome</keyword>
<dbReference type="GO" id="GO:0003677">
    <property type="term" value="F:DNA binding"/>
    <property type="evidence" value="ECO:0007669"/>
    <property type="project" value="InterPro"/>
</dbReference>
<evidence type="ECO:0000313" key="3">
    <source>
        <dbReference type="Proteomes" id="UP000319976"/>
    </source>
</evidence>
<organism evidence="2 3">
    <name type="scientific">Calycomorphotria hydatis</name>
    <dbReference type="NCBI Taxonomy" id="2528027"/>
    <lineage>
        <taxon>Bacteria</taxon>
        <taxon>Pseudomonadati</taxon>
        <taxon>Planctomycetota</taxon>
        <taxon>Planctomycetia</taxon>
        <taxon>Planctomycetales</taxon>
        <taxon>Planctomycetaceae</taxon>
        <taxon>Calycomorphotria</taxon>
    </lineage>
</organism>
<dbReference type="GO" id="GO:0015074">
    <property type="term" value="P:DNA integration"/>
    <property type="evidence" value="ECO:0007669"/>
    <property type="project" value="InterPro"/>
</dbReference>
<dbReference type="InterPro" id="IPR013762">
    <property type="entry name" value="Integrase-like_cat_sf"/>
</dbReference>
<dbReference type="EMBL" id="CP036316">
    <property type="protein sequence ID" value="QDT64782.1"/>
    <property type="molecule type" value="Genomic_DNA"/>
</dbReference>
<name>A0A517T8S1_9PLAN</name>
<dbReference type="OrthoDB" id="210132at2"/>
<accession>A0A517T8S1</accession>
<dbReference type="GO" id="GO:0006310">
    <property type="term" value="P:DNA recombination"/>
    <property type="evidence" value="ECO:0007669"/>
    <property type="project" value="UniProtKB-KW"/>
</dbReference>
<dbReference type="Gene3D" id="1.10.443.10">
    <property type="entry name" value="Intergrase catalytic core"/>
    <property type="match status" value="1"/>
</dbReference>
<sequence>MATRQRRGWKAGPDGKFTRQIGWKWNSSGKQVQHKFRLGTNQREAQRREARLRHLWDTIERRVTAFDFDGAMWNELTLGWAKQIANGTFPPRVQIEPDETPREYASRLLQLRYAFAGFPLDPHDIATFEIGLKHMTADPREVTLGLRKPNDTAYLPPTTCPTTCEPNYVQTMPFYFGATEQDLVRENANGQFRNKPIQTGDMFHTALREFQEHLRVEFRRPVSENGTNISDWGHTQLKQVDVLVAHHPNRELSTLTLDGLDELFGYWRRRPLKLGTEQPVQKATSGNQIDILKKFFKWLHRNADYDWKRPEGYEEISHKVATLQGDHVAGLHQVDTFRVEELAALFKCGTPIERALLLLALNCGFGAREIATLRWDEVHLFKAHEPQFQELLGIGTTDSDSFIKRSRGKTGVYGEWMLFDMTVQAIQWLRRRYDDFPSNVEPLVMLNDRGKPHYRRTQNGNVNSQIVARFNAMKSRANKHKCSVPNHSFGKLRKTAGNLVRQLGDGEVAGVFLAHSQSVRQDDLSDVYTNRPFGRLFEVLQKVEEHLKPIFVAGGNNPFELQNQDLVTPYASLHTIKDKQ</sequence>
<dbReference type="RefSeq" id="WP_145262227.1">
    <property type="nucleotide sequence ID" value="NZ_CP036316.1"/>
</dbReference>
<proteinExistence type="predicted"/>